<name>A0A5C6EVC2_9BACT</name>
<dbReference type="AlphaFoldDB" id="A0A5C6EVC2"/>
<feature type="region of interest" description="Disordered" evidence="1">
    <location>
        <begin position="1"/>
        <end position="22"/>
    </location>
</feature>
<sequence length="94" mass="10480">MESRLSRPADHQRSPTELVTDRFADDSIDGNRVSLSLTVARSMVGTIIAVDNADDSLAQKCAVDAHDNGRRPECCQLDTRHNIAALRRYVIPFR</sequence>
<evidence type="ECO:0000313" key="2">
    <source>
        <dbReference type="EMBL" id="TWU51419.1"/>
    </source>
</evidence>
<keyword evidence="3" id="KW-1185">Reference proteome</keyword>
<evidence type="ECO:0000313" key="3">
    <source>
        <dbReference type="Proteomes" id="UP000317977"/>
    </source>
</evidence>
<organism evidence="2 3">
    <name type="scientific">Rubripirellula reticaptiva</name>
    <dbReference type="NCBI Taxonomy" id="2528013"/>
    <lineage>
        <taxon>Bacteria</taxon>
        <taxon>Pseudomonadati</taxon>
        <taxon>Planctomycetota</taxon>
        <taxon>Planctomycetia</taxon>
        <taxon>Pirellulales</taxon>
        <taxon>Pirellulaceae</taxon>
        <taxon>Rubripirellula</taxon>
    </lineage>
</organism>
<accession>A0A5C6EVC2</accession>
<gene>
    <name evidence="2" type="ORF">Poly59_30110</name>
</gene>
<dbReference type="Proteomes" id="UP000317977">
    <property type="component" value="Unassembled WGS sequence"/>
</dbReference>
<evidence type="ECO:0000256" key="1">
    <source>
        <dbReference type="SAM" id="MobiDB-lite"/>
    </source>
</evidence>
<proteinExistence type="predicted"/>
<reference evidence="2 3" key="1">
    <citation type="submission" date="2019-02" db="EMBL/GenBank/DDBJ databases">
        <title>Deep-cultivation of Planctomycetes and their phenomic and genomic characterization uncovers novel biology.</title>
        <authorList>
            <person name="Wiegand S."/>
            <person name="Jogler M."/>
            <person name="Boedeker C."/>
            <person name="Pinto D."/>
            <person name="Vollmers J."/>
            <person name="Rivas-Marin E."/>
            <person name="Kohn T."/>
            <person name="Peeters S.H."/>
            <person name="Heuer A."/>
            <person name="Rast P."/>
            <person name="Oberbeckmann S."/>
            <person name="Bunk B."/>
            <person name="Jeske O."/>
            <person name="Meyerdierks A."/>
            <person name="Storesund J.E."/>
            <person name="Kallscheuer N."/>
            <person name="Luecker S."/>
            <person name="Lage O.M."/>
            <person name="Pohl T."/>
            <person name="Merkel B.J."/>
            <person name="Hornburger P."/>
            <person name="Mueller R.-W."/>
            <person name="Bruemmer F."/>
            <person name="Labrenz M."/>
            <person name="Spormann A.M."/>
            <person name="Op Den Camp H."/>
            <person name="Overmann J."/>
            <person name="Amann R."/>
            <person name="Jetten M.S.M."/>
            <person name="Mascher T."/>
            <person name="Medema M.H."/>
            <person name="Devos D.P."/>
            <person name="Kaster A.-K."/>
            <person name="Ovreas L."/>
            <person name="Rohde M."/>
            <person name="Galperin M.Y."/>
            <person name="Jogler C."/>
        </authorList>
    </citation>
    <scope>NUCLEOTIDE SEQUENCE [LARGE SCALE GENOMIC DNA]</scope>
    <source>
        <strain evidence="2 3">Poly59</strain>
    </source>
</reference>
<protein>
    <submittedName>
        <fullName evidence="2">Uncharacterized protein</fullName>
    </submittedName>
</protein>
<comment type="caution">
    <text evidence="2">The sequence shown here is derived from an EMBL/GenBank/DDBJ whole genome shotgun (WGS) entry which is preliminary data.</text>
</comment>
<dbReference type="RefSeq" id="WP_146534783.1">
    <property type="nucleotide sequence ID" value="NZ_SJPX01000003.1"/>
</dbReference>
<dbReference type="EMBL" id="SJPX01000003">
    <property type="protein sequence ID" value="TWU51419.1"/>
    <property type="molecule type" value="Genomic_DNA"/>
</dbReference>